<dbReference type="GO" id="GO:0016787">
    <property type="term" value="F:hydrolase activity"/>
    <property type="evidence" value="ECO:0007669"/>
    <property type="project" value="UniProtKB-KW"/>
</dbReference>
<dbReference type="EMBL" id="DUGC01000039">
    <property type="protein sequence ID" value="HIH09451.1"/>
    <property type="molecule type" value="Genomic_DNA"/>
</dbReference>
<dbReference type="PANTHER" id="PTHR43808">
    <property type="entry name" value="ACETYLORNITHINE DEACETYLASE"/>
    <property type="match status" value="1"/>
</dbReference>
<evidence type="ECO:0000256" key="4">
    <source>
        <dbReference type="ARBA" id="ARBA00022801"/>
    </source>
</evidence>
<evidence type="ECO:0000256" key="1">
    <source>
        <dbReference type="ARBA" id="ARBA00001947"/>
    </source>
</evidence>
<accession>A0A7J4IVA3</accession>
<protein>
    <submittedName>
        <fullName evidence="7">M20/M25/M40 family metallo-hydrolase</fullName>
    </submittedName>
</protein>
<dbReference type="Pfam" id="PF01546">
    <property type="entry name" value="Peptidase_M20"/>
    <property type="match status" value="1"/>
</dbReference>
<organism evidence="7 8">
    <name type="scientific">Candidatus Iainarchaeum sp</name>
    <dbReference type="NCBI Taxonomy" id="3101447"/>
    <lineage>
        <taxon>Archaea</taxon>
        <taxon>Candidatus Iainarchaeota</taxon>
        <taxon>Candidatus Iainarchaeia</taxon>
        <taxon>Candidatus Iainarchaeales</taxon>
        <taxon>Candidatus Iainarchaeaceae</taxon>
        <taxon>Candidatus Iainarchaeum</taxon>
    </lineage>
</organism>
<dbReference type="InterPro" id="IPR050072">
    <property type="entry name" value="Peptidase_M20A"/>
</dbReference>
<comment type="cofactor">
    <cofactor evidence="1">
        <name>Zn(2+)</name>
        <dbReference type="ChEBI" id="CHEBI:29105"/>
    </cofactor>
</comment>
<evidence type="ECO:0000313" key="7">
    <source>
        <dbReference type="EMBL" id="HIH09451.1"/>
    </source>
</evidence>
<dbReference type="Proteomes" id="UP000565078">
    <property type="component" value="Unassembled WGS sequence"/>
</dbReference>
<dbReference type="InterPro" id="IPR036264">
    <property type="entry name" value="Bact_exopeptidase_dim_dom"/>
</dbReference>
<evidence type="ECO:0000256" key="5">
    <source>
        <dbReference type="ARBA" id="ARBA00022833"/>
    </source>
</evidence>
<dbReference type="AlphaFoldDB" id="A0A7J4IVA3"/>
<dbReference type="SUPFAM" id="SSF55031">
    <property type="entry name" value="Bacterial exopeptidase dimerisation domain"/>
    <property type="match status" value="1"/>
</dbReference>
<dbReference type="Gene3D" id="3.30.70.360">
    <property type="match status" value="1"/>
</dbReference>
<keyword evidence="3" id="KW-0479">Metal-binding</keyword>
<dbReference type="GO" id="GO:0046872">
    <property type="term" value="F:metal ion binding"/>
    <property type="evidence" value="ECO:0007669"/>
    <property type="project" value="UniProtKB-KW"/>
</dbReference>
<gene>
    <name evidence="7" type="ORF">HA254_02165</name>
</gene>
<proteinExistence type="inferred from homology"/>
<evidence type="ECO:0000313" key="8">
    <source>
        <dbReference type="Proteomes" id="UP000565078"/>
    </source>
</evidence>
<comment type="similarity">
    <text evidence="2">Belongs to the peptidase M20A family.</text>
</comment>
<reference evidence="8" key="1">
    <citation type="journal article" date="2020" name="bioRxiv">
        <title>A rank-normalized archaeal taxonomy based on genome phylogeny resolves widespread incomplete and uneven classifications.</title>
        <authorList>
            <person name="Rinke C."/>
            <person name="Chuvochina M."/>
            <person name="Mussig A.J."/>
            <person name="Chaumeil P.-A."/>
            <person name="Waite D.W."/>
            <person name="Whitman W.B."/>
            <person name="Parks D.H."/>
            <person name="Hugenholtz P."/>
        </authorList>
    </citation>
    <scope>NUCLEOTIDE SEQUENCE [LARGE SCALE GENOMIC DNA]</scope>
</reference>
<keyword evidence="4 7" id="KW-0378">Hydrolase</keyword>
<dbReference type="InterPro" id="IPR002933">
    <property type="entry name" value="Peptidase_M20"/>
</dbReference>
<dbReference type="SUPFAM" id="SSF53187">
    <property type="entry name" value="Zn-dependent exopeptidases"/>
    <property type="match status" value="1"/>
</dbReference>
<evidence type="ECO:0000259" key="6">
    <source>
        <dbReference type="Pfam" id="PF07687"/>
    </source>
</evidence>
<dbReference type="Gene3D" id="3.40.630.10">
    <property type="entry name" value="Zn peptidases"/>
    <property type="match status" value="2"/>
</dbReference>
<comment type="caution">
    <text evidence="7">The sequence shown here is derived from an EMBL/GenBank/DDBJ whole genome shotgun (WGS) entry which is preliminary data.</text>
</comment>
<sequence length="392" mass="43336">MEMDYLLKTLAKLVSFDTDSTAKSNYLQCAKFIASEAGKIGLKARIIGLKGKDGNPRPNVLIESKTYFGETVLLMAHYDCVPCGHGWKTDPLRLTRKGDMFYGRGVCDDKGAVACSLAALKEACARNTFTKNVKLFVACDEEVGGEYGAKLVAKKYPKLLAADYCIAIDGDLDRLYIGCSGIVHGTITLRGKGGHAGYDFETDTLLHRAIPFLAEFSAYKDVREKRRSKINAPKNPVSDKLFGRFNITMLNAGEQHNIIPRELEIGFDMRLVPEENAPVQAKALRKFLSSKMRKFRLKGSLAMSFSPGYFERQNGLTKKIHSIASRVTSRELSIAGQFGGTDARYIHSIGIPSYCFGPGGNGMHTCRERISVKDLETTKWFVGELVSSKILQ</sequence>
<evidence type="ECO:0000256" key="3">
    <source>
        <dbReference type="ARBA" id="ARBA00022723"/>
    </source>
</evidence>
<name>A0A7J4IVA3_9ARCH</name>
<dbReference type="PANTHER" id="PTHR43808:SF8">
    <property type="entry name" value="PEPTIDASE M20 DIMERISATION DOMAIN-CONTAINING PROTEIN"/>
    <property type="match status" value="1"/>
</dbReference>
<feature type="domain" description="Peptidase M20 dimerisation" evidence="6">
    <location>
        <begin position="180"/>
        <end position="293"/>
    </location>
</feature>
<evidence type="ECO:0000256" key="2">
    <source>
        <dbReference type="ARBA" id="ARBA00006247"/>
    </source>
</evidence>
<dbReference type="InterPro" id="IPR011650">
    <property type="entry name" value="Peptidase_M20_dimer"/>
</dbReference>
<dbReference type="Pfam" id="PF07687">
    <property type="entry name" value="M20_dimer"/>
    <property type="match status" value="1"/>
</dbReference>
<keyword evidence="5" id="KW-0862">Zinc</keyword>